<dbReference type="AlphaFoldDB" id="A0A0D3CC50"/>
<reference evidence="1" key="2">
    <citation type="submission" date="2015-03" db="UniProtKB">
        <authorList>
            <consortium name="EnsemblPlants"/>
        </authorList>
    </citation>
    <scope>IDENTIFICATION</scope>
</reference>
<organism evidence="1 2">
    <name type="scientific">Brassica oleracea var. oleracea</name>
    <dbReference type="NCBI Taxonomy" id="109376"/>
    <lineage>
        <taxon>Eukaryota</taxon>
        <taxon>Viridiplantae</taxon>
        <taxon>Streptophyta</taxon>
        <taxon>Embryophyta</taxon>
        <taxon>Tracheophyta</taxon>
        <taxon>Spermatophyta</taxon>
        <taxon>Magnoliopsida</taxon>
        <taxon>eudicotyledons</taxon>
        <taxon>Gunneridae</taxon>
        <taxon>Pentapetalae</taxon>
        <taxon>rosids</taxon>
        <taxon>malvids</taxon>
        <taxon>Brassicales</taxon>
        <taxon>Brassicaceae</taxon>
        <taxon>Brassiceae</taxon>
        <taxon>Brassica</taxon>
    </lineage>
</organism>
<dbReference type="HOGENOM" id="CLU_3035152_0_0_1"/>
<keyword evidence="2" id="KW-1185">Reference proteome</keyword>
<accession>A0A0D3CC50</accession>
<protein>
    <submittedName>
        <fullName evidence="1">Uncharacterized protein</fullName>
    </submittedName>
</protein>
<proteinExistence type="predicted"/>
<dbReference type="Proteomes" id="UP000032141">
    <property type="component" value="Chromosome C5"/>
</dbReference>
<dbReference type="EnsemblPlants" id="Bo5g034560.1">
    <property type="protein sequence ID" value="Bo5g034560.1"/>
    <property type="gene ID" value="Bo5g034560"/>
</dbReference>
<dbReference type="Gramene" id="Bo5g034560.1">
    <property type="protein sequence ID" value="Bo5g034560.1"/>
    <property type="gene ID" value="Bo5g034560"/>
</dbReference>
<reference evidence="1 2" key="1">
    <citation type="journal article" date="2014" name="Genome Biol.">
        <title>Transcriptome and methylome profiling reveals relics of genome dominance in the mesopolyploid Brassica oleracea.</title>
        <authorList>
            <person name="Parkin I.A."/>
            <person name="Koh C."/>
            <person name="Tang H."/>
            <person name="Robinson S.J."/>
            <person name="Kagale S."/>
            <person name="Clarke W.E."/>
            <person name="Town C.D."/>
            <person name="Nixon J."/>
            <person name="Krishnakumar V."/>
            <person name="Bidwell S.L."/>
            <person name="Denoeud F."/>
            <person name="Belcram H."/>
            <person name="Links M.G."/>
            <person name="Just J."/>
            <person name="Clarke C."/>
            <person name="Bender T."/>
            <person name="Huebert T."/>
            <person name="Mason A.S."/>
            <person name="Pires J.C."/>
            <person name="Barker G."/>
            <person name="Moore J."/>
            <person name="Walley P.G."/>
            <person name="Manoli S."/>
            <person name="Batley J."/>
            <person name="Edwards D."/>
            <person name="Nelson M.N."/>
            <person name="Wang X."/>
            <person name="Paterson A.H."/>
            <person name="King G."/>
            <person name="Bancroft I."/>
            <person name="Chalhoub B."/>
            <person name="Sharpe A.G."/>
        </authorList>
    </citation>
    <scope>NUCLEOTIDE SEQUENCE</scope>
    <source>
        <strain evidence="1 2">cv. TO1000</strain>
    </source>
</reference>
<evidence type="ECO:0000313" key="1">
    <source>
        <dbReference type="EnsemblPlants" id="Bo5g034560.1"/>
    </source>
</evidence>
<sequence length="55" mass="6595">MVEIWKSKCRRACSRSVAKVFNPHRNFNTLLLHCFCFIDPETVGELAVYSWWSMW</sequence>
<name>A0A0D3CC50_BRAOL</name>
<evidence type="ECO:0000313" key="2">
    <source>
        <dbReference type="Proteomes" id="UP000032141"/>
    </source>
</evidence>